<protein>
    <submittedName>
        <fullName evidence="2">DUF2294 domain-containing protein</fullName>
    </submittedName>
</protein>
<accession>A0A494WXP2</accession>
<feature type="domain" description="Na+-translocating membrane potential-generating system MpsC" evidence="1">
    <location>
        <begin position="4"/>
        <end position="113"/>
    </location>
</feature>
<comment type="caution">
    <text evidence="2">The sequence shown here is derived from an EMBL/GenBank/DDBJ whole genome shotgun (WGS) entry which is preliminary data.</text>
</comment>
<organism evidence="2 3">
    <name type="scientific">Desulfofundulus salinus</name>
    <dbReference type="NCBI Taxonomy" id="2419843"/>
    <lineage>
        <taxon>Bacteria</taxon>
        <taxon>Bacillati</taxon>
        <taxon>Bacillota</taxon>
        <taxon>Clostridia</taxon>
        <taxon>Eubacteriales</taxon>
        <taxon>Peptococcaceae</taxon>
        <taxon>Desulfofundulus</taxon>
    </lineage>
</organism>
<evidence type="ECO:0000313" key="3">
    <source>
        <dbReference type="Proteomes" id="UP000271256"/>
    </source>
</evidence>
<name>A0A494WXP2_9FIRM</name>
<dbReference type="OrthoDB" id="5422931at2"/>
<dbReference type="RefSeq" id="WP_121450137.1">
    <property type="nucleotide sequence ID" value="NZ_RBWE01000001.1"/>
</dbReference>
<keyword evidence="3" id="KW-1185">Reference proteome</keyword>
<evidence type="ECO:0000313" key="2">
    <source>
        <dbReference type="EMBL" id="RKO65665.1"/>
    </source>
</evidence>
<evidence type="ECO:0000259" key="1">
    <source>
        <dbReference type="Pfam" id="PF10057"/>
    </source>
</evidence>
<dbReference type="EMBL" id="RBWE01000001">
    <property type="protein sequence ID" value="RKO65665.1"/>
    <property type="molecule type" value="Genomic_DNA"/>
</dbReference>
<dbReference type="Proteomes" id="UP000271256">
    <property type="component" value="Unassembled WGS sequence"/>
</dbReference>
<dbReference type="Pfam" id="PF10057">
    <property type="entry name" value="MpsC"/>
    <property type="match status" value="1"/>
</dbReference>
<reference evidence="2 3" key="1">
    <citation type="submission" date="2018-10" db="EMBL/GenBank/DDBJ databases">
        <authorList>
            <person name="Grouzdev D.S."/>
            <person name="Krutkina M.S."/>
            <person name="Tourova T.P."/>
            <person name="Nazina T.N."/>
        </authorList>
    </citation>
    <scope>NUCLEOTIDE SEQUENCE [LARGE SCALE GENOMIC DNA]</scope>
    <source>
        <strain evidence="2 3">435</strain>
    </source>
</reference>
<dbReference type="AlphaFoldDB" id="A0A494WXP2"/>
<dbReference type="InterPro" id="IPR018745">
    <property type="entry name" value="MpsC"/>
</dbReference>
<gene>
    <name evidence="2" type="ORF">D7024_00905</name>
</gene>
<sequence length="124" mass="14043">MELTKGQMEAEISNSIIRFEKEHMGRGPTEAKTYILDDMIVVRLKNVLTPAEHQLARTQEGKGLIKQMRIQLFENSRSILEDLILKVTGCSVVSIHSDISTVTGERVIVFILSKKLKELYSGNR</sequence>
<proteinExistence type="predicted"/>